<sequence length="90" mass="10225">MTRITLKLQLGNNRHILYYSCWLRVPPVLRVRQQIELANPSPNRTINTGETNITTQQELNRERGIVVSLSPRPLVEPLAASSTKHSPQLV</sequence>
<protein>
    <submittedName>
        <fullName evidence="1">Uncharacterized protein</fullName>
    </submittedName>
</protein>
<dbReference type="Proteomes" id="UP000887116">
    <property type="component" value="Unassembled WGS sequence"/>
</dbReference>
<comment type="caution">
    <text evidence="1">The sequence shown here is derived from an EMBL/GenBank/DDBJ whole genome shotgun (WGS) entry which is preliminary data.</text>
</comment>
<dbReference type="AlphaFoldDB" id="A0A8X6EZZ9"/>
<accession>A0A8X6EZZ9</accession>
<dbReference type="EMBL" id="BMAO01030078">
    <property type="protein sequence ID" value="GFQ65564.1"/>
    <property type="molecule type" value="Genomic_DNA"/>
</dbReference>
<evidence type="ECO:0000313" key="1">
    <source>
        <dbReference type="EMBL" id="GFQ65564.1"/>
    </source>
</evidence>
<proteinExistence type="predicted"/>
<reference evidence="1" key="1">
    <citation type="submission" date="2020-07" db="EMBL/GenBank/DDBJ databases">
        <title>Multicomponent nature underlies the extraordinary mechanical properties of spider dragline silk.</title>
        <authorList>
            <person name="Kono N."/>
            <person name="Nakamura H."/>
            <person name="Mori M."/>
            <person name="Yoshida Y."/>
            <person name="Ohtoshi R."/>
            <person name="Malay A.D."/>
            <person name="Moran D.A.P."/>
            <person name="Tomita M."/>
            <person name="Numata K."/>
            <person name="Arakawa K."/>
        </authorList>
    </citation>
    <scope>NUCLEOTIDE SEQUENCE</scope>
</reference>
<keyword evidence="2" id="KW-1185">Reference proteome</keyword>
<gene>
    <name evidence="1" type="ORF">TNCT_113801</name>
</gene>
<evidence type="ECO:0000313" key="2">
    <source>
        <dbReference type="Proteomes" id="UP000887116"/>
    </source>
</evidence>
<name>A0A8X6EZZ9_TRICU</name>
<organism evidence="1 2">
    <name type="scientific">Trichonephila clavata</name>
    <name type="common">Joro spider</name>
    <name type="synonym">Nephila clavata</name>
    <dbReference type="NCBI Taxonomy" id="2740835"/>
    <lineage>
        <taxon>Eukaryota</taxon>
        <taxon>Metazoa</taxon>
        <taxon>Ecdysozoa</taxon>
        <taxon>Arthropoda</taxon>
        <taxon>Chelicerata</taxon>
        <taxon>Arachnida</taxon>
        <taxon>Araneae</taxon>
        <taxon>Araneomorphae</taxon>
        <taxon>Entelegynae</taxon>
        <taxon>Araneoidea</taxon>
        <taxon>Nephilidae</taxon>
        <taxon>Trichonephila</taxon>
    </lineage>
</organism>